<dbReference type="Proteomes" id="UP001385951">
    <property type="component" value="Unassembled WGS sequence"/>
</dbReference>
<dbReference type="AlphaFoldDB" id="A0AAW0GIM3"/>
<name>A0AAW0GIM3_9APHY</name>
<proteinExistence type="predicted"/>
<reference evidence="1 2" key="1">
    <citation type="submission" date="2022-09" db="EMBL/GenBank/DDBJ databases">
        <authorList>
            <person name="Palmer J.M."/>
        </authorList>
    </citation>
    <scope>NUCLEOTIDE SEQUENCE [LARGE SCALE GENOMIC DNA]</scope>
    <source>
        <strain evidence="1 2">DSM 7382</strain>
    </source>
</reference>
<keyword evidence="2" id="KW-1185">Reference proteome</keyword>
<evidence type="ECO:0000313" key="1">
    <source>
        <dbReference type="EMBL" id="KAK7688825.1"/>
    </source>
</evidence>
<accession>A0AAW0GIM3</accession>
<protein>
    <submittedName>
        <fullName evidence="1">Uncharacterized protein</fullName>
    </submittedName>
</protein>
<organism evidence="1 2">
    <name type="scientific">Cerrena zonata</name>
    <dbReference type="NCBI Taxonomy" id="2478898"/>
    <lineage>
        <taxon>Eukaryota</taxon>
        <taxon>Fungi</taxon>
        <taxon>Dikarya</taxon>
        <taxon>Basidiomycota</taxon>
        <taxon>Agaricomycotina</taxon>
        <taxon>Agaricomycetes</taxon>
        <taxon>Polyporales</taxon>
        <taxon>Cerrenaceae</taxon>
        <taxon>Cerrena</taxon>
    </lineage>
</organism>
<gene>
    <name evidence="1" type="ORF">QCA50_007514</name>
</gene>
<evidence type="ECO:0000313" key="2">
    <source>
        <dbReference type="Proteomes" id="UP001385951"/>
    </source>
</evidence>
<comment type="caution">
    <text evidence="1">The sequence shown here is derived from an EMBL/GenBank/DDBJ whole genome shotgun (WGS) entry which is preliminary data.</text>
</comment>
<dbReference type="EMBL" id="JASBNA010000009">
    <property type="protein sequence ID" value="KAK7688825.1"/>
    <property type="molecule type" value="Genomic_DNA"/>
</dbReference>
<sequence length="76" mass="8933">MSGLTYPSLTISYEVTIKVEEPYYTYTFALRHQTWSLLLVPLRQLTPFIPRTFIPSKPAWFSPDTWAPERARPNED</sequence>